<dbReference type="Proteomes" id="UP000014113">
    <property type="component" value="Unassembled WGS sequence"/>
</dbReference>
<feature type="chain" id="PRO_5039573393" description="Lipoprotein" evidence="8">
    <location>
        <begin position="23"/>
        <end position="281"/>
    </location>
</feature>
<dbReference type="GO" id="GO:0016020">
    <property type="term" value="C:membrane"/>
    <property type="evidence" value="ECO:0007669"/>
    <property type="project" value="UniProtKB-SubCell"/>
</dbReference>
<evidence type="ECO:0000256" key="7">
    <source>
        <dbReference type="PIRSR" id="PIRSR002854-1"/>
    </source>
</evidence>
<keyword evidence="3" id="KW-0472">Membrane</keyword>
<dbReference type="eggNOG" id="COG1464">
    <property type="taxonomic scope" value="Bacteria"/>
</dbReference>
<sequence>MKKSFKKITQIVTLGLVVVGLAACGAGKSDDAASKGADSKTITVGANPTPHAEILEQAKAALKKEGYTLKVKVFNDYIMPNTALEDKQLDANYFQTQPYLDKFNEEKGTHIVGVGNVHFEPLGIYPGKTKTLEALKDGATVAIPNDPSNEARALLLLEDAGLIQLKDGAGITATVKDVKENPKNLNIKEVEAAQTARSLQDVDIAVVNGNYAVEAKLDVNKDALHVESADSDAAKTYANMICVREGDENNKAVKALVKVLQSDEIKQFIDKKYNGAVVAVK</sequence>
<evidence type="ECO:0000256" key="8">
    <source>
        <dbReference type="SAM" id="SignalP"/>
    </source>
</evidence>
<evidence type="ECO:0000256" key="2">
    <source>
        <dbReference type="ARBA" id="ARBA00022729"/>
    </source>
</evidence>
<feature type="signal peptide" evidence="8">
    <location>
        <begin position="1"/>
        <end position="22"/>
    </location>
</feature>
<dbReference type="PANTHER" id="PTHR30429">
    <property type="entry name" value="D-METHIONINE-BINDING LIPOPROTEIN METQ"/>
    <property type="match status" value="1"/>
</dbReference>
<dbReference type="InterPro" id="IPR004872">
    <property type="entry name" value="Lipoprotein_NlpA"/>
</dbReference>
<accession>S1N5H2</accession>
<keyword evidence="10" id="KW-1185">Reference proteome</keyword>
<keyword evidence="4" id="KW-0564">Palmitate</keyword>
<dbReference type="CDD" id="cd13597">
    <property type="entry name" value="PBP2_lipoprotein_Tp32"/>
    <property type="match status" value="1"/>
</dbReference>
<evidence type="ECO:0000313" key="10">
    <source>
        <dbReference type="Proteomes" id="UP000014113"/>
    </source>
</evidence>
<protein>
    <recommendedName>
        <fullName evidence="6">Lipoprotein</fullName>
    </recommendedName>
</protein>
<dbReference type="AlphaFoldDB" id="S1N5H2"/>
<evidence type="ECO:0000256" key="3">
    <source>
        <dbReference type="ARBA" id="ARBA00023136"/>
    </source>
</evidence>
<dbReference type="PROSITE" id="PS51257">
    <property type="entry name" value="PROKAR_LIPOPROTEIN"/>
    <property type="match status" value="1"/>
</dbReference>
<proteinExistence type="inferred from homology"/>
<dbReference type="OrthoDB" id="9812878at2"/>
<dbReference type="RefSeq" id="WP_016182291.1">
    <property type="nucleotide sequence ID" value="NZ_JXKI01000007.1"/>
</dbReference>
<feature type="lipid moiety-binding region" description="S-diacylglycerol cysteine" evidence="7">
    <location>
        <position position="24"/>
    </location>
</feature>
<comment type="similarity">
    <text evidence="6">Belongs to the nlpA lipoprotein family.</text>
</comment>
<dbReference type="Pfam" id="PF03180">
    <property type="entry name" value="Lipoprotein_9"/>
    <property type="match status" value="1"/>
</dbReference>
<comment type="caution">
    <text evidence="9">The sequence shown here is derived from an EMBL/GenBank/DDBJ whole genome shotgun (WGS) entry which is preliminary data.</text>
</comment>
<evidence type="ECO:0000256" key="6">
    <source>
        <dbReference type="PIRNR" id="PIRNR002854"/>
    </source>
</evidence>
<comment type="subcellular location">
    <subcellularLocation>
        <location evidence="1">Membrane</location>
        <topology evidence="1">Lipid-anchor</topology>
    </subcellularLocation>
</comment>
<reference evidence="9 10" key="1">
    <citation type="submission" date="2013-03" db="EMBL/GenBank/DDBJ databases">
        <title>The Genome Sequence of Enterococcus columbae ATCC_51263 (PacBio/Illumina hybrid assembly).</title>
        <authorList>
            <consortium name="The Broad Institute Genomics Platform"/>
            <consortium name="The Broad Institute Genome Sequencing Center for Infectious Disease"/>
            <person name="Earl A."/>
            <person name="Russ C."/>
            <person name="Gilmore M."/>
            <person name="Surin D."/>
            <person name="Walker B."/>
            <person name="Young S."/>
            <person name="Zeng Q."/>
            <person name="Gargeya S."/>
            <person name="Fitzgerald M."/>
            <person name="Haas B."/>
            <person name="Abouelleil A."/>
            <person name="Allen A.W."/>
            <person name="Alvarado L."/>
            <person name="Arachchi H.M."/>
            <person name="Berlin A.M."/>
            <person name="Chapman S.B."/>
            <person name="Gainer-Dewar J."/>
            <person name="Goldberg J."/>
            <person name="Griggs A."/>
            <person name="Gujja S."/>
            <person name="Hansen M."/>
            <person name="Howarth C."/>
            <person name="Imamovic A."/>
            <person name="Ireland A."/>
            <person name="Larimer J."/>
            <person name="McCowan C."/>
            <person name="Murphy C."/>
            <person name="Pearson M."/>
            <person name="Poon T.W."/>
            <person name="Priest M."/>
            <person name="Roberts A."/>
            <person name="Saif S."/>
            <person name="Shea T."/>
            <person name="Sisk P."/>
            <person name="Sykes S."/>
            <person name="Wortman J."/>
            <person name="Nusbaum C."/>
            <person name="Birren B."/>
        </authorList>
    </citation>
    <scope>NUCLEOTIDE SEQUENCE [LARGE SCALE GENOMIC DNA]</scope>
    <source>
        <strain evidence="9 10">ATCC 51263</strain>
    </source>
</reference>
<evidence type="ECO:0000313" key="9">
    <source>
        <dbReference type="EMBL" id="EOW84227.1"/>
    </source>
</evidence>
<keyword evidence="5 6" id="KW-0449">Lipoprotein</keyword>
<evidence type="ECO:0000256" key="5">
    <source>
        <dbReference type="ARBA" id="ARBA00023288"/>
    </source>
</evidence>
<dbReference type="EMBL" id="ASWJ01000004">
    <property type="protein sequence ID" value="EOW84227.1"/>
    <property type="molecule type" value="Genomic_DNA"/>
</dbReference>
<name>S1N5H2_9ENTE</name>
<gene>
    <name evidence="9" type="ORF">I568_00714</name>
</gene>
<keyword evidence="2 8" id="KW-0732">Signal</keyword>
<dbReference type="PATRIC" id="fig|1121865.3.peg.115"/>
<organism evidence="9 10">
    <name type="scientific">Enterococcus columbae DSM 7374 = ATCC 51263</name>
    <dbReference type="NCBI Taxonomy" id="1121865"/>
    <lineage>
        <taxon>Bacteria</taxon>
        <taxon>Bacillati</taxon>
        <taxon>Bacillota</taxon>
        <taxon>Bacilli</taxon>
        <taxon>Lactobacillales</taxon>
        <taxon>Enterococcaceae</taxon>
        <taxon>Enterococcus</taxon>
    </lineage>
</organism>
<dbReference type="Gene3D" id="3.40.190.10">
    <property type="entry name" value="Periplasmic binding protein-like II"/>
    <property type="match status" value="2"/>
</dbReference>
<evidence type="ECO:0000256" key="1">
    <source>
        <dbReference type="ARBA" id="ARBA00004635"/>
    </source>
</evidence>
<dbReference type="STRING" id="1121865.OMW_00120"/>
<dbReference type="SUPFAM" id="SSF53850">
    <property type="entry name" value="Periplasmic binding protein-like II"/>
    <property type="match status" value="1"/>
</dbReference>
<evidence type="ECO:0000256" key="4">
    <source>
        <dbReference type="ARBA" id="ARBA00023139"/>
    </source>
</evidence>
<dbReference type="PIRSF" id="PIRSF002854">
    <property type="entry name" value="MetQ"/>
    <property type="match status" value="1"/>
</dbReference>
<dbReference type="PANTHER" id="PTHR30429:SF0">
    <property type="entry name" value="METHIONINE-BINDING LIPOPROTEIN METQ"/>
    <property type="match status" value="1"/>
</dbReference>